<protein>
    <submittedName>
        <fullName evidence="4">Oplophorus-luciferin 2-monooxygenase non-catalytic subunit</fullName>
    </submittedName>
</protein>
<evidence type="ECO:0000256" key="2">
    <source>
        <dbReference type="ARBA" id="ARBA00022729"/>
    </source>
</evidence>
<comment type="caution">
    <text evidence="4">The sequence shown here is derived from an EMBL/GenBank/DDBJ whole genome shotgun (WGS) entry which is preliminary data.</text>
</comment>
<dbReference type="Gene3D" id="3.80.10.10">
    <property type="entry name" value="Ribonuclease Inhibitor"/>
    <property type="match status" value="1"/>
</dbReference>
<dbReference type="InterPro" id="IPR001611">
    <property type="entry name" value="Leu-rich_rpt"/>
</dbReference>
<reference evidence="4" key="1">
    <citation type="submission" date="2020-07" db="EMBL/GenBank/DDBJ databases">
        <title>The High-quality genome of the commercially important snow crab, Chionoecetes opilio.</title>
        <authorList>
            <person name="Jeong J.-H."/>
            <person name="Ryu S."/>
        </authorList>
    </citation>
    <scope>NUCLEOTIDE SEQUENCE</scope>
    <source>
        <strain evidence="4">MADBK_172401_WGS</strain>
        <tissue evidence="4">Digestive gland</tissue>
    </source>
</reference>
<dbReference type="EMBL" id="JACEEZ010003710">
    <property type="protein sequence ID" value="KAG0727096.1"/>
    <property type="molecule type" value="Genomic_DNA"/>
</dbReference>
<dbReference type="GO" id="GO:0016020">
    <property type="term" value="C:membrane"/>
    <property type="evidence" value="ECO:0007669"/>
    <property type="project" value="TreeGrafter"/>
</dbReference>
<dbReference type="PANTHER" id="PTHR24364">
    <property type="entry name" value="LP06937P"/>
    <property type="match status" value="1"/>
</dbReference>
<dbReference type="AlphaFoldDB" id="A0A8J5D0A3"/>
<dbReference type="OrthoDB" id="676979at2759"/>
<name>A0A8J5D0A3_CHIOP</name>
<evidence type="ECO:0000313" key="4">
    <source>
        <dbReference type="EMBL" id="KAG0727096.1"/>
    </source>
</evidence>
<dbReference type="Pfam" id="PF13855">
    <property type="entry name" value="LRR_8"/>
    <property type="match status" value="1"/>
</dbReference>
<proteinExistence type="predicted"/>
<dbReference type="InterPro" id="IPR032675">
    <property type="entry name" value="LRR_dom_sf"/>
</dbReference>
<organism evidence="4 5">
    <name type="scientific">Chionoecetes opilio</name>
    <name type="common">Atlantic snow crab</name>
    <name type="synonym">Cancer opilio</name>
    <dbReference type="NCBI Taxonomy" id="41210"/>
    <lineage>
        <taxon>Eukaryota</taxon>
        <taxon>Metazoa</taxon>
        <taxon>Ecdysozoa</taxon>
        <taxon>Arthropoda</taxon>
        <taxon>Crustacea</taxon>
        <taxon>Multicrustacea</taxon>
        <taxon>Malacostraca</taxon>
        <taxon>Eumalacostraca</taxon>
        <taxon>Eucarida</taxon>
        <taxon>Decapoda</taxon>
        <taxon>Pleocyemata</taxon>
        <taxon>Brachyura</taxon>
        <taxon>Eubrachyura</taxon>
        <taxon>Majoidea</taxon>
        <taxon>Majidae</taxon>
        <taxon>Chionoecetes</taxon>
    </lineage>
</organism>
<evidence type="ECO:0000256" key="1">
    <source>
        <dbReference type="ARBA" id="ARBA00022614"/>
    </source>
</evidence>
<keyword evidence="3" id="KW-0677">Repeat</keyword>
<dbReference type="InterPro" id="IPR052286">
    <property type="entry name" value="Wnt_signaling_inhibitor"/>
</dbReference>
<sequence>MVGTGLKSAPALTGAWRAARRRLTCQTLVSKASSGASSRILGQLHELDLSNNDLKELEEAAIVTAKPSLTYLDVSRNEISSISHDSIVGLATQSYSGDGENKITQFTQKSWQHIFDQLQQPYGIINLAENPLVCGCDMAWIVLNKTYLALFTDTTTCASGERVIFLDPNIFTLMCPHV</sequence>
<evidence type="ECO:0000256" key="3">
    <source>
        <dbReference type="ARBA" id="ARBA00022737"/>
    </source>
</evidence>
<keyword evidence="1" id="KW-0433">Leucine-rich repeat</keyword>
<dbReference type="PROSITE" id="PS51450">
    <property type="entry name" value="LRR"/>
    <property type="match status" value="2"/>
</dbReference>
<accession>A0A8J5D0A3</accession>
<dbReference type="Proteomes" id="UP000770661">
    <property type="component" value="Unassembled WGS sequence"/>
</dbReference>
<gene>
    <name evidence="4" type="primary">LUCB_5</name>
    <name evidence="4" type="ORF">GWK47_035345</name>
</gene>
<evidence type="ECO:0000313" key="5">
    <source>
        <dbReference type="Proteomes" id="UP000770661"/>
    </source>
</evidence>
<dbReference type="PANTHER" id="PTHR24364:SF18">
    <property type="entry name" value="LP06937P"/>
    <property type="match status" value="1"/>
</dbReference>
<dbReference type="SUPFAM" id="SSF52058">
    <property type="entry name" value="L domain-like"/>
    <property type="match status" value="1"/>
</dbReference>
<keyword evidence="2" id="KW-0732">Signal</keyword>
<keyword evidence="5" id="KW-1185">Reference proteome</keyword>